<reference evidence="1 2" key="1">
    <citation type="journal article" date="2020" name="Cell">
        <title>Large-Scale Comparative Analyses of Tick Genomes Elucidate Their Genetic Diversity and Vector Capacities.</title>
        <authorList>
            <consortium name="Tick Genome and Microbiome Consortium (TIGMIC)"/>
            <person name="Jia N."/>
            <person name="Wang J."/>
            <person name="Shi W."/>
            <person name="Du L."/>
            <person name="Sun Y."/>
            <person name="Zhan W."/>
            <person name="Jiang J.F."/>
            <person name="Wang Q."/>
            <person name="Zhang B."/>
            <person name="Ji P."/>
            <person name="Bell-Sakyi L."/>
            <person name="Cui X.M."/>
            <person name="Yuan T.T."/>
            <person name="Jiang B.G."/>
            <person name="Yang W.F."/>
            <person name="Lam T.T."/>
            <person name="Chang Q.C."/>
            <person name="Ding S.J."/>
            <person name="Wang X.J."/>
            <person name="Zhu J.G."/>
            <person name="Ruan X.D."/>
            <person name="Zhao L."/>
            <person name="Wei J.T."/>
            <person name="Ye R.Z."/>
            <person name="Que T.C."/>
            <person name="Du C.H."/>
            <person name="Zhou Y.H."/>
            <person name="Cheng J.X."/>
            <person name="Dai P.F."/>
            <person name="Guo W.B."/>
            <person name="Han X.H."/>
            <person name="Huang E.J."/>
            <person name="Li L.F."/>
            <person name="Wei W."/>
            <person name="Gao Y.C."/>
            <person name="Liu J.Z."/>
            <person name="Shao H.Z."/>
            <person name="Wang X."/>
            <person name="Wang C.C."/>
            <person name="Yang T.C."/>
            <person name="Huo Q.B."/>
            <person name="Li W."/>
            <person name="Chen H.Y."/>
            <person name="Chen S.E."/>
            <person name="Zhou L.G."/>
            <person name="Ni X.B."/>
            <person name="Tian J.H."/>
            <person name="Sheng Y."/>
            <person name="Liu T."/>
            <person name="Pan Y.S."/>
            <person name="Xia L.Y."/>
            <person name="Li J."/>
            <person name="Zhao F."/>
            <person name="Cao W.C."/>
        </authorList>
    </citation>
    <scope>NUCLEOTIDE SEQUENCE [LARGE SCALE GENOMIC DNA]</scope>
    <source>
        <strain evidence="1">Iper-2018</strain>
    </source>
</reference>
<evidence type="ECO:0000313" key="2">
    <source>
        <dbReference type="Proteomes" id="UP000805193"/>
    </source>
</evidence>
<sequence length="298" mass="33611">MAVPRMTKASFDELLGLVHDRLVHAPTHRSPISPAERLAITLRFLASPGSLGHVAISYRMHKATLSGILQEALPAIWDCLSPCEVAKILEYAEIRLRRTSVERLVTLLAPQLQVPRRRPAINVTEQTLIFLWRLAYQECFRSFGDRFELSKSTVCRVVHRVGLAVLTHGPNFVSWPTEKEALHNKSGFEAKAGFPGVSGAIDRSHIVCKGLQGKDAQSYINRHGLHRAGDPGSVHDARMYRSSELPTVLTADNFPFDSHLLGDDTYPLRQSLLVPYRNYGRLTEQNRRYNTKARNKWL</sequence>
<dbReference type="Proteomes" id="UP000805193">
    <property type="component" value="Unassembled WGS sequence"/>
</dbReference>
<name>A0AC60Q8Z6_IXOPE</name>
<accession>A0AC60Q8Z6</accession>
<organism evidence="1 2">
    <name type="scientific">Ixodes persulcatus</name>
    <name type="common">Taiga tick</name>
    <dbReference type="NCBI Taxonomy" id="34615"/>
    <lineage>
        <taxon>Eukaryota</taxon>
        <taxon>Metazoa</taxon>
        <taxon>Ecdysozoa</taxon>
        <taxon>Arthropoda</taxon>
        <taxon>Chelicerata</taxon>
        <taxon>Arachnida</taxon>
        <taxon>Acari</taxon>
        <taxon>Parasitiformes</taxon>
        <taxon>Ixodida</taxon>
        <taxon>Ixodoidea</taxon>
        <taxon>Ixodidae</taxon>
        <taxon>Ixodinae</taxon>
        <taxon>Ixodes</taxon>
    </lineage>
</organism>
<protein>
    <submittedName>
        <fullName evidence="1">Uncharacterized protein</fullName>
    </submittedName>
</protein>
<comment type="caution">
    <text evidence="1">The sequence shown here is derived from an EMBL/GenBank/DDBJ whole genome shotgun (WGS) entry which is preliminary data.</text>
</comment>
<evidence type="ECO:0000313" key="1">
    <source>
        <dbReference type="EMBL" id="KAG0430098.1"/>
    </source>
</evidence>
<dbReference type="EMBL" id="JABSTQ010009354">
    <property type="protein sequence ID" value="KAG0430098.1"/>
    <property type="molecule type" value="Genomic_DNA"/>
</dbReference>
<keyword evidence="2" id="KW-1185">Reference proteome</keyword>
<gene>
    <name evidence="1" type="ORF">HPB47_023012</name>
</gene>
<proteinExistence type="predicted"/>